<comment type="function">
    <text evidence="9">Converts cobyric acid to cobinamide by the addition of aminopropanol on the F carboxylic group.</text>
</comment>
<dbReference type="EMBL" id="AVPU01000011">
    <property type="protein sequence ID" value="KGM54628.1"/>
    <property type="molecule type" value="Genomic_DNA"/>
</dbReference>
<dbReference type="STRING" id="1385517.N800_06515"/>
<comment type="pathway">
    <text evidence="2 9">Cofactor biosynthesis; adenosylcobalamin biosynthesis.</text>
</comment>
<evidence type="ECO:0000313" key="10">
    <source>
        <dbReference type="EMBL" id="KGM54628.1"/>
    </source>
</evidence>
<dbReference type="AlphaFoldDB" id="A0A0A0EX18"/>
<evidence type="ECO:0000256" key="8">
    <source>
        <dbReference type="ARBA" id="ARBA00023136"/>
    </source>
</evidence>
<keyword evidence="4 9" id="KW-1003">Cell membrane</keyword>
<protein>
    <recommendedName>
        <fullName evidence="9">Cobalamin biosynthesis protein CobD</fullName>
    </recommendedName>
</protein>
<feature type="transmembrane region" description="Helical" evidence="9">
    <location>
        <begin position="149"/>
        <end position="171"/>
    </location>
</feature>
<comment type="subcellular location">
    <subcellularLocation>
        <location evidence="1 9">Cell membrane</location>
        <topology evidence="1 9">Multi-pass membrane protein</topology>
    </subcellularLocation>
</comment>
<gene>
    <name evidence="9" type="primary">cobD</name>
    <name evidence="10" type="ORF">N800_06515</name>
</gene>
<dbReference type="PANTHER" id="PTHR34308:SF1">
    <property type="entry name" value="COBALAMIN BIOSYNTHESIS PROTEIN CBIB"/>
    <property type="match status" value="1"/>
</dbReference>
<evidence type="ECO:0000313" key="11">
    <source>
        <dbReference type="Proteomes" id="UP000029998"/>
    </source>
</evidence>
<dbReference type="Proteomes" id="UP000029998">
    <property type="component" value="Unassembled WGS sequence"/>
</dbReference>
<dbReference type="InterPro" id="IPR004485">
    <property type="entry name" value="Cobalamin_biosynth_CobD/CbiB"/>
</dbReference>
<evidence type="ECO:0000256" key="9">
    <source>
        <dbReference type="HAMAP-Rule" id="MF_00024"/>
    </source>
</evidence>
<dbReference type="HAMAP" id="MF_00024">
    <property type="entry name" value="CobD_CbiB"/>
    <property type="match status" value="1"/>
</dbReference>
<dbReference type="RefSeq" id="WP_036136735.1">
    <property type="nucleotide sequence ID" value="NZ_AVPU01000011.1"/>
</dbReference>
<accession>A0A0A0EX18</accession>
<dbReference type="OrthoDB" id="9811967at2"/>
<dbReference type="GO" id="GO:0015420">
    <property type="term" value="F:ABC-type vitamin B12 transporter activity"/>
    <property type="evidence" value="ECO:0007669"/>
    <property type="project" value="UniProtKB-UniRule"/>
</dbReference>
<keyword evidence="11" id="KW-1185">Reference proteome</keyword>
<sequence length="311" mass="32633">MSAALVATAALLADAGLGEPQRLHPLVGFGRWAGAVERALHADRHMAGVIAWCVAVLPVVCLVGWTLHAVSARSPGLALAMSAVVLYLAVGHRSLSDHAQPIASALESQDLPAARTAVGRVVSRDTAALDATQVAGAATESVLENGCDAVFGALFWFVLLGAPGAVLYRLANTLDAMWGYRTPRYARFGWAAARIDDVLNYVPARLTAVAYAVCGDARRAWHCWRTQGHTWKSPNAGPVMAAGAGAISVRLGGAAPYHGNWSERPVLGEGATPDVASIRAALRLVRRGVFVWLAVLWLGAAILAWMGSAHA</sequence>
<keyword evidence="5 9" id="KW-0169">Cobalamin biosynthesis</keyword>
<comment type="similarity">
    <text evidence="3 9">Belongs to the CobD/CbiB family.</text>
</comment>
<evidence type="ECO:0000256" key="7">
    <source>
        <dbReference type="ARBA" id="ARBA00022989"/>
    </source>
</evidence>
<evidence type="ECO:0000256" key="1">
    <source>
        <dbReference type="ARBA" id="ARBA00004651"/>
    </source>
</evidence>
<feature type="transmembrane region" description="Helical" evidence="9">
    <location>
        <begin position="289"/>
        <end position="308"/>
    </location>
</feature>
<name>A0A0A0EX18_9GAMM</name>
<proteinExistence type="inferred from homology"/>
<keyword evidence="6 9" id="KW-0812">Transmembrane</keyword>
<dbReference type="GO" id="GO:0009236">
    <property type="term" value="P:cobalamin biosynthetic process"/>
    <property type="evidence" value="ECO:0007669"/>
    <property type="project" value="UniProtKB-UniRule"/>
</dbReference>
<dbReference type="Pfam" id="PF03186">
    <property type="entry name" value="CobD_Cbib"/>
    <property type="match status" value="1"/>
</dbReference>
<dbReference type="NCBIfam" id="TIGR00380">
    <property type="entry name" value="cobal_cbiB"/>
    <property type="match status" value="1"/>
</dbReference>
<evidence type="ECO:0000256" key="3">
    <source>
        <dbReference type="ARBA" id="ARBA00006263"/>
    </source>
</evidence>
<comment type="caution">
    <text evidence="9">Lacks conserved residue(s) required for the propagation of feature annotation.</text>
</comment>
<dbReference type="GO" id="GO:0005886">
    <property type="term" value="C:plasma membrane"/>
    <property type="evidence" value="ECO:0007669"/>
    <property type="project" value="UniProtKB-SubCell"/>
</dbReference>
<evidence type="ECO:0000256" key="2">
    <source>
        <dbReference type="ARBA" id="ARBA00004953"/>
    </source>
</evidence>
<keyword evidence="7 9" id="KW-1133">Transmembrane helix</keyword>
<organism evidence="10 11">
    <name type="scientific">Lysobacter daejeonensis GH1-9</name>
    <dbReference type="NCBI Taxonomy" id="1385517"/>
    <lineage>
        <taxon>Bacteria</taxon>
        <taxon>Pseudomonadati</taxon>
        <taxon>Pseudomonadota</taxon>
        <taxon>Gammaproteobacteria</taxon>
        <taxon>Lysobacterales</taxon>
        <taxon>Lysobacteraceae</taxon>
        <taxon>Aerolutibacter</taxon>
    </lineage>
</organism>
<feature type="transmembrane region" description="Helical" evidence="9">
    <location>
        <begin position="49"/>
        <end position="70"/>
    </location>
</feature>
<dbReference type="UniPathway" id="UPA00148"/>
<dbReference type="GO" id="GO:0048472">
    <property type="term" value="F:threonine-phosphate decarboxylase activity"/>
    <property type="evidence" value="ECO:0007669"/>
    <property type="project" value="InterPro"/>
</dbReference>
<reference evidence="10 11" key="1">
    <citation type="submission" date="2013-08" db="EMBL/GenBank/DDBJ databases">
        <title>Genome sequencing of Lysobacter.</title>
        <authorList>
            <person name="Zhang S."/>
            <person name="Wang G."/>
        </authorList>
    </citation>
    <scope>NUCLEOTIDE SEQUENCE [LARGE SCALE GENOMIC DNA]</scope>
    <source>
        <strain evidence="10 11">GH1-9</strain>
    </source>
</reference>
<evidence type="ECO:0000256" key="4">
    <source>
        <dbReference type="ARBA" id="ARBA00022475"/>
    </source>
</evidence>
<keyword evidence="8 9" id="KW-0472">Membrane</keyword>
<dbReference type="eggNOG" id="COG1270">
    <property type="taxonomic scope" value="Bacteria"/>
</dbReference>
<evidence type="ECO:0000256" key="6">
    <source>
        <dbReference type="ARBA" id="ARBA00022692"/>
    </source>
</evidence>
<comment type="caution">
    <text evidence="10">The sequence shown here is derived from an EMBL/GenBank/DDBJ whole genome shotgun (WGS) entry which is preliminary data.</text>
</comment>
<evidence type="ECO:0000256" key="5">
    <source>
        <dbReference type="ARBA" id="ARBA00022573"/>
    </source>
</evidence>
<dbReference type="PANTHER" id="PTHR34308">
    <property type="entry name" value="COBALAMIN BIOSYNTHESIS PROTEIN CBIB"/>
    <property type="match status" value="1"/>
</dbReference>